<feature type="domain" description="Nephrocystin 3-like N-terminal" evidence="3">
    <location>
        <begin position="220"/>
        <end position="325"/>
    </location>
</feature>
<dbReference type="PANTHER" id="PTHR10039:SF17">
    <property type="entry name" value="FUNGAL STAND N-TERMINAL GOODBYE DOMAIN-CONTAINING PROTEIN-RELATED"/>
    <property type="match status" value="1"/>
</dbReference>
<sequence length="402" mass="46306">MAGVVDFEQLWNDAFDAYERESHRPRTHDASLRELRTVDDMLARLDREGEAFEEWRSKHKELLSTLKTFMASATALGDVVRDAAFRTPFPAASPILGGILYLTKSCEKVSEAYDWVEQVFREMQDYSNCLAQYLKVEMDNVLMTKVSATLKFMFVKAHDRKSDEVILERSLDPETTKKVWPLFSTYQRSILKGSGGWLQEELLSGAWLEQEIPILPELSSSVSVVHLYIKENDEGMRHPNDILESLAWQIAIVDPVFRNHVVCTCKQTDSKATLTAEDTWENVFLNLYRADQHVERFTFLVADGLDEAPESARSTILNLFTERADGTFDARKTRIQVAALGRKPLRGEMDFNIEQKAIEVTPQKNHDDIDNYIHKRITEVQVLKKLQKIKPKEAKKTARRYR</sequence>
<evidence type="ECO:0000313" key="4">
    <source>
        <dbReference type="EMBL" id="KAK5201905.1"/>
    </source>
</evidence>
<keyword evidence="5" id="KW-1185">Reference proteome</keyword>
<dbReference type="EMBL" id="JAVRRA010016457">
    <property type="protein sequence ID" value="KAK5201905.1"/>
    <property type="molecule type" value="Genomic_DNA"/>
</dbReference>
<evidence type="ECO:0000259" key="2">
    <source>
        <dbReference type="Pfam" id="PF17109"/>
    </source>
</evidence>
<evidence type="ECO:0000259" key="3">
    <source>
        <dbReference type="Pfam" id="PF24883"/>
    </source>
</evidence>
<accession>A0ABR0LQL7</accession>
<protein>
    <recommendedName>
        <fullName evidence="6">Fungal STAND N-terminal Goodbye domain-containing protein</fullName>
    </recommendedName>
</protein>
<reference evidence="4 5" key="1">
    <citation type="submission" date="2023-08" db="EMBL/GenBank/DDBJ databases">
        <title>Black Yeasts Isolated from many extreme environments.</title>
        <authorList>
            <person name="Coleine C."/>
            <person name="Stajich J.E."/>
            <person name="Selbmann L."/>
        </authorList>
    </citation>
    <scope>NUCLEOTIDE SEQUENCE [LARGE SCALE GENOMIC DNA]</scope>
    <source>
        <strain evidence="4 5">CCFEE 536</strain>
    </source>
</reference>
<dbReference type="InterPro" id="IPR031350">
    <property type="entry name" value="Goodbye_dom"/>
</dbReference>
<evidence type="ECO:0000313" key="5">
    <source>
        <dbReference type="Proteomes" id="UP001357485"/>
    </source>
</evidence>
<dbReference type="Pfam" id="PF24883">
    <property type="entry name" value="NPHP3_N"/>
    <property type="match status" value="1"/>
</dbReference>
<dbReference type="Proteomes" id="UP001357485">
    <property type="component" value="Unassembled WGS sequence"/>
</dbReference>
<dbReference type="Pfam" id="PF17109">
    <property type="entry name" value="Goodbye"/>
    <property type="match status" value="1"/>
</dbReference>
<comment type="caution">
    <text evidence="4">The sequence shown here is derived from an EMBL/GenBank/DDBJ whole genome shotgun (WGS) entry which is preliminary data.</text>
</comment>
<feature type="domain" description="Fungal STAND N-terminal Goodbye" evidence="2">
    <location>
        <begin position="11"/>
        <end position="133"/>
    </location>
</feature>
<proteinExistence type="predicted"/>
<organism evidence="4 5">
    <name type="scientific">Cryomyces antarcticus</name>
    <dbReference type="NCBI Taxonomy" id="329879"/>
    <lineage>
        <taxon>Eukaryota</taxon>
        <taxon>Fungi</taxon>
        <taxon>Dikarya</taxon>
        <taxon>Ascomycota</taxon>
        <taxon>Pezizomycotina</taxon>
        <taxon>Dothideomycetes</taxon>
        <taxon>Dothideomycetes incertae sedis</taxon>
        <taxon>Cryomyces</taxon>
    </lineage>
</organism>
<evidence type="ECO:0000256" key="1">
    <source>
        <dbReference type="ARBA" id="ARBA00022737"/>
    </source>
</evidence>
<dbReference type="InterPro" id="IPR056884">
    <property type="entry name" value="NPHP3-like_N"/>
</dbReference>
<dbReference type="PANTHER" id="PTHR10039">
    <property type="entry name" value="AMELOGENIN"/>
    <property type="match status" value="1"/>
</dbReference>
<name>A0ABR0LQL7_9PEZI</name>
<gene>
    <name evidence="4" type="ORF">LTR16_001048</name>
</gene>
<evidence type="ECO:0008006" key="6">
    <source>
        <dbReference type="Google" id="ProtNLM"/>
    </source>
</evidence>
<keyword evidence="1" id="KW-0677">Repeat</keyword>